<dbReference type="GO" id="GO:0004869">
    <property type="term" value="F:cysteine-type endopeptidase inhibitor activity"/>
    <property type="evidence" value="ECO:0007669"/>
    <property type="project" value="UniProtKB-KW"/>
</dbReference>
<sequence>MELERRGPIKACSGDTIEVSAPGEGIGGFLWHAEVSQQAATIVSEALGPAGEGVGATREKVFRVRLEQPGDTTVRLVQKRPWESTPSRIIEVPIRCA</sequence>
<dbReference type="InterPro" id="IPR036331">
    <property type="entry name" value="Chagasin-like_sf"/>
</dbReference>
<gene>
    <name evidence="4" type="ORF">MBLL_03044</name>
</gene>
<proteinExistence type="predicted"/>
<evidence type="ECO:0000259" key="3">
    <source>
        <dbReference type="Pfam" id="PF09394"/>
    </source>
</evidence>
<dbReference type="Pfam" id="PF09394">
    <property type="entry name" value="Inhibitor_I42"/>
    <property type="match status" value="1"/>
</dbReference>
<accession>A0A679JZJ2</accession>
<evidence type="ECO:0000313" key="4">
    <source>
        <dbReference type="EMBL" id="CAA2143854.1"/>
    </source>
</evidence>
<keyword evidence="1" id="KW-0646">Protease inhibitor</keyword>
<dbReference type="InterPro" id="IPR018990">
    <property type="entry name" value="Prot_inh_I42_chagasin"/>
</dbReference>
<dbReference type="RefSeq" id="WP_056147266.1">
    <property type="nucleotide sequence ID" value="NZ_LR743511.1"/>
</dbReference>
<name>A0A679JZJ2_9HYPH</name>
<organism evidence="4">
    <name type="scientific">Methylobacterium bullatum</name>
    <dbReference type="NCBI Taxonomy" id="570505"/>
    <lineage>
        <taxon>Bacteria</taxon>
        <taxon>Pseudomonadati</taxon>
        <taxon>Pseudomonadota</taxon>
        <taxon>Alphaproteobacteria</taxon>
        <taxon>Hyphomicrobiales</taxon>
        <taxon>Methylobacteriaceae</taxon>
        <taxon>Methylobacterium</taxon>
    </lineage>
</organism>
<dbReference type="Gene3D" id="2.60.40.2020">
    <property type="match status" value="1"/>
</dbReference>
<feature type="domain" description="Proteinase inhibitor I42 chagasin" evidence="3">
    <location>
        <begin position="13"/>
        <end position="87"/>
    </location>
</feature>
<evidence type="ECO:0000256" key="1">
    <source>
        <dbReference type="ARBA" id="ARBA00022690"/>
    </source>
</evidence>
<keyword evidence="2" id="KW-0789">Thiol protease inhibitor</keyword>
<protein>
    <recommendedName>
        <fullName evidence="3">Proteinase inhibitor I42 chagasin domain-containing protein</fullName>
    </recommendedName>
</protein>
<dbReference type="AlphaFoldDB" id="A0A679JZJ2"/>
<dbReference type="SUPFAM" id="SSF141066">
    <property type="entry name" value="ICP-like"/>
    <property type="match status" value="1"/>
</dbReference>
<reference evidence="4" key="1">
    <citation type="submission" date="2019-12" db="EMBL/GenBank/DDBJ databases">
        <authorList>
            <person name="Cremers G."/>
        </authorList>
    </citation>
    <scope>NUCLEOTIDE SEQUENCE</scope>
    <source>
        <strain evidence="4">Mbul2</strain>
    </source>
</reference>
<evidence type="ECO:0000256" key="2">
    <source>
        <dbReference type="ARBA" id="ARBA00022704"/>
    </source>
</evidence>
<dbReference type="EMBL" id="LR743511">
    <property type="protein sequence ID" value="CAA2143854.1"/>
    <property type="molecule type" value="Genomic_DNA"/>
</dbReference>